<evidence type="ECO:0000313" key="2">
    <source>
        <dbReference type="EMBL" id="MQL98583.1"/>
    </source>
</evidence>
<name>A0A843W2R3_COLES</name>
<reference evidence="2" key="1">
    <citation type="submission" date="2017-07" db="EMBL/GenBank/DDBJ databases">
        <title>Taro Niue Genome Assembly and Annotation.</title>
        <authorList>
            <person name="Atibalentja N."/>
            <person name="Keating K."/>
            <person name="Fields C.J."/>
        </authorList>
    </citation>
    <scope>NUCLEOTIDE SEQUENCE</scope>
    <source>
        <strain evidence="2">Niue_2</strain>
        <tissue evidence="2">Leaf</tissue>
    </source>
</reference>
<feature type="domain" description="Transposase MuDR plant" evidence="1">
    <location>
        <begin position="108"/>
        <end position="167"/>
    </location>
</feature>
<dbReference type="Proteomes" id="UP000652761">
    <property type="component" value="Unassembled WGS sequence"/>
</dbReference>
<dbReference type="EMBL" id="NMUH01002209">
    <property type="protein sequence ID" value="MQL98583.1"/>
    <property type="molecule type" value="Genomic_DNA"/>
</dbReference>
<protein>
    <recommendedName>
        <fullName evidence="1">Transposase MuDR plant domain-containing protein</fullName>
    </recommendedName>
</protein>
<sequence length="168" mass="19685">MDYIPNIFTYKNEAYVIHMLRGMDFTELVDEVCNRWSLIKEQVELKCMIPENFHSMMRMLNGTDIDRIPFGEQSSVSDNVIHTRSGNSSEEMRLRSDLWHDLIHSSNQTFSSVEQLHMDLSRYAISKAFDYHFIRNEQAQVTVACKVTTYQWSLHAIRIGCGPQFKIK</sequence>
<dbReference type="OrthoDB" id="125347at2759"/>
<evidence type="ECO:0000259" key="1">
    <source>
        <dbReference type="Pfam" id="PF03108"/>
    </source>
</evidence>
<proteinExistence type="predicted"/>
<accession>A0A843W2R3</accession>
<organism evidence="2 3">
    <name type="scientific">Colocasia esculenta</name>
    <name type="common">Wild taro</name>
    <name type="synonym">Arum esculentum</name>
    <dbReference type="NCBI Taxonomy" id="4460"/>
    <lineage>
        <taxon>Eukaryota</taxon>
        <taxon>Viridiplantae</taxon>
        <taxon>Streptophyta</taxon>
        <taxon>Embryophyta</taxon>
        <taxon>Tracheophyta</taxon>
        <taxon>Spermatophyta</taxon>
        <taxon>Magnoliopsida</taxon>
        <taxon>Liliopsida</taxon>
        <taxon>Araceae</taxon>
        <taxon>Aroideae</taxon>
        <taxon>Colocasieae</taxon>
        <taxon>Colocasia</taxon>
    </lineage>
</organism>
<gene>
    <name evidence="2" type="ORF">Taro_031295</name>
</gene>
<dbReference type="AlphaFoldDB" id="A0A843W2R3"/>
<comment type="caution">
    <text evidence="2">The sequence shown here is derived from an EMBL/GenBank/DDBJ whole genome shotgun (WGS) entry which is preliminary data.</text>
</comment>
<evidence type="ECO:0000313" key="3">
    <source>
        <dbReference type="Proteomes" id="UP000652761"/>
    </source>
</evidence>
<dbReference type="Pfam" id="PF03108">
    <property type="entry name" value="DBD_Tnp_Mut"/>
    <property type="match status" value="1"/>
</dbReference>
<keyword evidence="3" id="KW-1185">Reference proteome</keyword>
<dbReference type="InterPro" id="IPR004332">
    <property type="entry name" value="Transposase_MuDR"/>
</dbReference>